<reference evidence="1 2" key="1">
    <citation type="submission" date="2024-04" db="EMBL/GenBank/DDBJ databases">
        <authorList>
            <person name="Rising A."/>
            <person name="Reimegard J."/>
            <person name="Sonavane S."/>
            <person name="Akerstrom W."/>
            <person name="Nylinder S."/>
            <person name="Hedman E."/>
            <person name="Kallberg Y."/>
        </authorList>
    </citation>
    <scope>NUCLEOTIDE SEQUENCE [LARGE SCALE GENOMIC DNA]</scope>
</reference>
<organism evidence="1 2">
    <name type="scientific">Larinioides sclopetarius</name>
    <dbReference type="NCBI Taxonomy" id="280406"/>
    <lineage>
        <taxon>Eukaryota</taxon>
        <taxon>Metazoa</taxon>
        <taxon>Ecdysozoa</taxon>
        <taxon>Arthropoda</taxon>
        <taxon>Chelicerata</taxon>
        <taxon>Arachnida</taxon>
        <taxon>Araneae</taxon>
        <taxon>Araneomorphae</taxon>
        <taxon>Entelegynae</taxon>
        <taxon>Araneoidea</taxon>
        <taxon>Araneidae</taxon>
        <taxon>Larinioides</taxon>
    </lineage>
</organism>
<protein>
    <submittedName>
        <fullName evidence="1">Uncharacterized protein</fullName>
    </submittedName>
</protein>
<sequence>IGGFDTKNRWCTNQLILQLASIGGFDTKNRWCTNQLILQLASIGGFDTKNRWCTNQLILQLVTCFYWRIRHQKQVVYEPVNIATCNLLLLEDLTPKTGGVRTS</sequence>
<dbReference type="EMBL" id="CAXIEN010000179">
    <property type="protein sequence ID" value="CAL1284439.1"/>
    <property type="molecule type" value="Genomic_DNA"/>
</dbReference>
<comment type="caution">
    <text evidence="1">The sequence shown here is derived from an EMBL/GenBank/DDBJ whole genome shotgun (WGS) entry which is preliminary data.</text>
</comment>
<dbReference type="Proteomes" id="UP001497382">
    <property type="component" value="Unassembled WGS sequence"/>
</dbReference>
<feature type="non-terminal residue" evidence="1">
    <location>
        <position position="1"/>
    </location>
</feature>
<name>A0AAV2AKB3_9ARAC</name>
<dbReference type="AlphaFoldDB" id="A0AAV2AKB3"/>
<proteinExistence type="predicted"/>
<evidence type="ECO:0000313" key="1">
    <source>
        <dbReference type="EMBL" id="CAL1284439.1"/>
    </source>
</evidence>
<keyword evidence="2" id="KW-1185">Reference proteome</keyword>
<evidence type="ECO:0000313" key="2">
    <source>
        <dbReference type="Proteomes" id="UP001497382"/>
    </source>
</evidence>
<accession>A0AAV2AKB3</accession>
<gene>
    <name evidence="1" type="ORF">LARSCL_LOCUS13148</name>
</gene>